<keyword evidence="7 9" id="KW-0503">Monooxygenase</keyword>
<evidence type="ECO:0000313" key="11">
    <source>
        <dbReference type="Proteomes" id="UP001633002"/>
    </source>
</evidence>
<dbReference type="PANTHER" id="PTHR47944">
    <property type="entry name" value="CYTOCHROME P450 98A9"/>
    <property type="match status" value="1"/>
</dbReference>
<dbReference type="GO" id="GO:0004497">
    <property type="term" value="F:monooxygenase activity"/>
    <property type="evidence" value="ECO:0007669"/>
    <property type="project" value="UniProtKB-KW"/>
</dbReference>
<accession>A0ABD3HQU3</accession>
<organism evidence="10 11">
    <name type="scientific">Riccia sorocarpa</name>
    <dbReference type="NCBI Taxonomy" id="122646"/>
    <lineage>
        <taxon>Eukaryota</taxon>
        <taxon>Viridiplantae</taxon>
        <taxon>Streptophyta</taxon>
        <taxon>Embryophyta</taxon>
        <taxon>Marchantiophyta</taxon>
        <taxon>Marchantiopsida</taxon>
        <taxon>Marchantiidae</taxon>
        <taxon>Marchantiales</taxon>
        <taxon>Ricciaceae</taxon>
        <taxon>Riccia</taxon>
    </lineage>
</organism>
<dbReference type="PRINTS" id="PR00463">
    <property type="entry name" value="EP450I"/>
</dbReference>
<evidence type="ECO:0000256" key="6">
    <source>
        <dbReference type="ARBA" id="ARBA00023004"/>
    </source>
</evidence>
<gene>
    <name evidence="10" type="ORF">R1sor_005350</name>
</gene>
<evidence type="ECO:0000256" key="7">
    <source>
        <dbReference type="ARBA" id="ARBA00023033"/>
    </source>
</evidence>
<evidence type="ECO:0000256" key="2">
    <source>
        <dbReference type="ARBA" id="ARBA00010617"/>
    </source>
</evidence>
<evidence type="ECO:0000313" key="10">
    <source>
        <dbReference type="EMBL" id="KAL3691699.1"/>
    </source>
</evidence>
<dbReference type="SUPFAM" id="SSF48264">
    <property type="entry name" value="Cytochrome P450"/>
    <property type="match status" value="1"/>
</dbReference>
<dbReference type="Pfam" id="PF00067">
    <property type="entry name" value="p450"/>
    <property type="match status" value="1"/>
</dbReference>
<keyword evidence="6 8" id="KW-0408">Iron</keyword>
<dbReference type="AlphaFoldDB" id="A0ABD3HQU3"/>
<keyword evidence="5 9" id="KW-0560">Oxidoreductase</keyword>
<evidence type="ECO:0000256" key="5">
    <source>
        <dbReference type="ARBA" id="ARBA00023002"/>
    </source>
</evidence>
<name>A0ABD3HQU3_9MARC</name>
<dbReference type="PROSITE" id="PS00086">
    <property type="entry name" value="CYTOCHROME_P450"/>
    <property type="match status" value="1"/>
</dbReference>
<evidence type="ECO:0000256" key="8">
    <source>
        <dbReference type="PIRSR" id="PIRSR602401-1"/>
    </source>
</evidence>
<dbReference type="PRINTS" id="PR00385">
    <property type="entry name" value="P450"/>
</dbReference>
<dbReference type="InterPro" id="IPR017972">
    <property type="entry name" value="Cyt_P450_CS"/>
</dbReference>
<dbReference type="Proteomes" id="UP001633002">
    <property type="component" value="Unassembled WGS sequence"/>
</dbReference>
<dbReference type="InterPro" id="IPR036396">
    <property type="entry name" value="Cyt_P450_sf"/>
</dbReference>
<comment type="similarity">
    <text evidence="2 9">Belongs to the cytochrome P450 family.</text>
</comment>
<dbReference type="EMBL" id="JBJQOH010000003">
    <property type="protein sequence ID" value="KAL3691699.1"/>
    <property type="molecule type" value="Genomic_DNA"/>
</dbReference>
<protein>
    <recommendedName>
        <fullName evidence="12">Cytochrome P450</fullName>
    </recommendedName>
</protein>
<dbReference type="PANTHER" id="PTHR47944:SF16">
    <property type="entry name" value="CYTOCHROME P450 FAMILY 1 SUBFAMILY A POLYPEPTIDE 1"/>
    <property type="match status" value="1"/>
</dbReference>
<dbReference type="FunFam" id="1.10.630.10:FF:000126">
    <property type="entry name" value="Predicted protein"/>
    <property type="match status" value="1"/>
</dbReference>
<keyword evidence="4 8" id="KW-0479">Metal-binding</keyword>
<keyword evidence="3 8" id="KW-0349">Heme</keyword>
<evidence type="ECO:0000256" key="9">
    <source>
        <dbReference type="RuleBase" id="RU000461"/>
    </source>
</evidence>
<dbReference type="GO" id="GO:0046872">
    <property type="term" value="F:metal ion binding"/>
    <property type="evidence" value="ECO:0007669"/>
    <property type="project" value="UniProtKB-KW"/>
</dbReference>
<dbReference type="InterPro" id="IPR002401">
    <property type="entry name" value="Cyt_P450_E_grp-I"/>
</dbReference>
<reference evidence="10 11" key="1">
    <citation type="submission" date="2024-09" db="EMBL/GenBank/DDBJ databases">
        <title>Chromosome-scale assembly of Riccia sorocarpa.</title>
        <authorList>
            <person name="Paukszto L."/>
        </authorList>
    </citation>
    <scope>NUCLEOTIDE SEQUENCE [LARGE SCALE GENOMIC DNA]</scope>
    <source>
        <strain evidence="10">LP-2024</strain>
        <tissue evidence="10">Aerial parts of the thallus</tissue>
    </source>
</reference>
<evidence type="ECO:0008006" key="12">
    <source>
        <dbReference type="Google" id="ProtNLM"/>
    </source>
</evidence>
<proteinExistence type="inferred from homology"/>
<dbReference type="GO" id="GO:0016705">
    <property type="term" value="F:oxidoreductase activity, acting on paired donors, with incorporation or reduction of molecular oxygen"/>
    <property type="evidence" value="ECO:0007669"/>
    <property type="project" value="UniProtKB-ARBA"/>
</dbReference>
<dbReference type="InterPro" id="IPR001128">
    <property type="entry name" value="Cyt_P450"/>
</dbReference>
<sequence length="314" mass="35587">MSSNDYRQAQKDAFEVTTDFYLGDYVPWLDRFCSKKKMYAAAKKCDELFQAILDDHKKKLGIAAGQSETVTPDQIQVQDVVDVLLTRPRDGDGQYLTEMEMKGIILDILFGGTESNAVTVEWGLSELVRNPHIMEKAQAEIDSMVGRERLVEESDLPNLPYWISIVKETLRLHPAGTLLPAHMSMEDCEIQGYKIPAKTKLFVNVHAIQRDPGVYERALDFCPERFLGNEKDVHGLDFDLLPFGSGRRICPGIGLALVLVQYMMDLFIQCCNLKLSGNMKPEELDMEERFGLSTPRRNGVQVIVTPRLPRDMLL</sequence>
<feature type="binding site" description="axial binding residue" evidence="8">
    <location>
        <position position="250"/>
    </location>
    <ligand>
        <name>heme</name>
        <dbReference type="ChEBI" id="CHEBI:30413"/>
    </ligand>
    <ligandPart>
        <name>Fe</name>
        <dbReference type="ChEBI" id="CHEBI:18248"/>
    </ligandPart>
</feature>
<keyword evidence="11" id="KW-1185">Reference proteome</keyword>
<evidence type="ECO:0000256" key="3">
    <source>
        <dbReference type="ARBA" id="ARBA00022617"/>
    </source>
</evidence>
<comment type="cofactor">
    <cofactor evidence="1 8">
        <name>heme</name>
        <dbReference type="ChEBI" id="CHEBI:30413"/>
    </cofactor>
</comment>
<comment type="caution">
    <text evidence="10">The sequence shown here is derived from an EMBL/GenBank/DDBJ whole genome shotgun (WGS) entry which is preliminary data.</text>
</comment>
<dbReference type="Gene3D" id="1.10.630.10">
    <property type="entry name" value="Cytochrome P450"/>
    <property type="match status" value="1"/>
</dbReference>
<evidence type="ECO:0000256" key="1">
    <source>
        <dbReference type="ARBA" id="ARBA00001971"/>
    </source>
</evidence>
<evidence type="ECO:0000256" key="4">
    <source>
        <dbReference type="ARBA" id="ARBA00022723"/>
    </source>
</evidence>